<dbReference type="AlphaFoldDB" id="A0A2M6WRG6"/>
<dbReference type="PANTHER" id="PTHR43179">
    <property type="entry name" value="RHAMNOSYLTRANSFERASE WBBL"/>
    <property type="match status" value="1"/>
</dbReference>
<evidence type="ECO:0000259" key="1">
    <source>
        <dbReference type="Pfam" id="PF00535"/>
    </source>
</evidence>
<dbReference type="InterPro" id="IPR029044">
    <property type="entry name" value="Nucleotide-diphossugar_trans"/>
</dbReference>
<sequence>MDLSIIIVNYKSKLKTAHCLEAIFKSDLKSLKFEVILVDNASGDNLDDMMGGRPELKLIYSSGNLGMGGGNNLGIKEAKGKYVLILNPDTVVYSNAIYILFYYLETHPEVYIVGPKLLNTDGTLQASCSRFPKVYTPILRRTFLGEYFKSNRDSFMMTDFDHADIREVDWLMGSCLLVRHDGWEGFDERFFMYFEDIDVCRRAWRFQKKVVYNPRATVIHDHARESAKNPWYIAPFTDKLTREHIKSWIKYFWKWQTKP</sequence>
<gene>
    <name evidence="2" type="ORF">COT98_00050</name>
</gene>
<proteinExistence type="predicted"/>
<dbReference type="PANTHER" id="PTHR43179:SF7">
    <property type="entry name" value="RHAMNOSYLTRANSFERASE WBBL"/>
    <property type="match status" value="1"/>
</dbReference>
<evidence type="ECO:0000313" key="3">
    <source>
        <dbReference type="Proteomes" id="UP000228900"/>
    </source>
</evidence>
<protein>
    <recommendedName>
        <fullName evidence="1">Glycosyltransferase 2-like domain-containing protein</fullName>
    </recommendedName>
</protein>
<dbReference type="Pfam" id="PF00535">
    <property type="entry name" value="Glycos_transf_2"/>
    <property type="match status" value="1"/>
</dbReference>
<comment type="caution">
    <text evidence="2">The sequence shown here is derived from an EMBL/GenBank/DDBJ whole genome shotgun (WGS) entry which is preliminary data.</text>
</comment>
<dbReference type="EMBL" id="PFAQ01000001">
    <property type="protein sequence ID" value="PIT95407.1"/>
    <property type="molecule type" value="Genomic_DNA"/>
</dbReference>
<dbReference type="SUPFAM" id="SSF53448">
    <property type="entry name" value="Nucleotide-diphospho-sugar transferases"/>
    <property type="match status" value="1"/>
</dbReference>
<dbReference type="InterPro" id="IPR001173">
    <property type="entry name" value="Glyco_trans_2-like"/>
</dbReference>
<dbReference type="Gene3D" id="3.90.550.10">
    <property type="entry name" value="Spore Coat Polysaccharide Biosynthesis Protein SpsA, Chain A"/>
    <property type="match status" value="1"/>
</dbReference>
<feature type="domain" description="Glycosyltransferase 2-like" evidence="1">
    <location>
        <begin position="4"/>
        <end position="129"/>
    </location>
</feature>
<reference evidence="3" key="1">
    <citation type="submission" date="2017-09" db="EMBL/GenBank/DDBJ databases">
        <title>Depth-based differentiation of microbial function through sediment-hosted aquifers and enrichment of novel symbionts in the deep terrestrial subsurface.</title>
        <authorList>
            <person name="Probst A.J."/>
            <person name="Ladd B."/>
            <person name="Jarett J.K."/>
            <person name="Geller-Mcgrath D.E."/>
            <person name="Sieber C.M.K."/>
            <person name="Emerson J.B."/>
            <person name="Anantharaman K."/>
            <person name="Thomas B.C."/>
            <person name="Malmstrom R."/>
            <person name="Stieglmeier M."/>
            <person name="Klingl A."/>
            <person name="Woyke T."/>
            <person name="Ryan C.M."/>
            <person name="Banfield J.F."/>
        </authorList>
    </citation>
    <scope>NUCLEOTIDE SEQUENCE [LARGE SCALE GENOMIC DNA]</scope>
</reference>
<dbReference type="Proteomes" id="UP000228900">
    <property type="component" value="Unassembled WGS sequence"/>
</dbReference>
<organism evidence="2 3">
    <name type="scientific">Candidatus Falkowbacteria bacterium CG10_big_fil_rev_8_21_14_0_10_39_9</name>
    <dbReference type="NCBI Taxonomy" id="1974566"/>
    <lineage>
        <taxon>Bacteria</taxon>
        <taxon>Candidatus Falkowiibacteriota</taxon>
    </lineage>
</organism>
<accession>A0A2M6WRG6</accession>
<name>A0A2M6WRG6_9BACT</name>
<evidence type="ECO:0000313" key="2">
    <source>
        <dbReference type="EMBL" id="PIT95407.1"/>
    </source>
</evidence>